<evidence type="ECO:0000313" key="1">
    <source>
        <dbReference type="EMBL" id="AGA32594.1"/>
    </source>
</evidence>
<keyword evidence="2" id="KW-1185">Reference proteome</keyword>
<protein>
    <submittedName>
        <fullName evidence="1">Uncharacterized protein</fullName>
    </submittedName>
</protein>
<reference evidence="1" key="1">
    <citation type="submission" date="2015-12" db="EMBL/GenBank/DDBJ databases">
        <authorList>
            <person name="Tikhonova T.V."/>
            <person name="Pavlov A.R."/>
            <person name="Beletsky A.V."/>
            <person name="Mardanov A.V."/>
            <person name="Sorokin D.Y."/>
            <person name="Ravin N.V."/>
            <person name="Popov V.O."/>
        </authorList>
    </citation>
    <scope>NUCLEOTIDE SEQUENCE</scope>
    <source>
        <strain evidence="1">DSM 14787</strain>
    </source>
</reference>
<dbReference type="Proteomes" id="UP000010809">
    <property type="component" value="Chromosome"/>
</dbReference>
<organism evidence="1 2">
    <name type="scientific">Thioalkalivibrio nitratireducens (strain DSM 14787 / UNIQEM 213 / ALEN2)</name>
    <dbReference type="NCBI Taxonomy" id="1255043"/>
    <lineage>
        <taxon>Bacteria</taxon>
        <taxon>Pseudomonadati</taxon>
        <taxon>Pseudomonadota</taxon>
        <taxon>Gammaproteobacteria</taxon>
        <taxon>Chromatiales</taxon>
        <taxon>Ectothiorhodospiraceae</taxon>
        <taxon>Thioalkalivibrio</taxon>
    </lineage>
</organism>
<proteinExistence type="predicted"/>
<sequence>MGRQRTARLRRVRVQGTLPQGARAWARLSPPMQIYAEMMPMLQSGTFDVAHLDPWLRGYALAEG</sequence>
<dbReference type="KEGG" id="tni:TVNIR_0904"/>
<name>L0DSK5_THIND</name>
<dbReference type="PATRIC" id="fig|1255043.3.peg.910"/>
<gene>
    <name evidence="1" type="ordered locus">TVNIR_0904</name>
</gene>
<evidence type="ECO:0000313" key="2">
    <source>
        <dbReference type="Proteomes" id="UP000010809"/>
    </source>
</evidence>
<dbReference type="AlphaFoldDB" id="L0DSK5"/>
<dbReference type="HOGENOM" id="CLU_2866425_0_0_6"/>
<dbReference type="EMBL" id="CP003989">
    <property type="protein sequence ID" value="AGA32594.1"/>
    <property type="molecule type" value="Genomic_DNA"/>
</dbReference>
<accession>L0DSK5</accession>